<accession>A0A432ZBC0</accession>
<dbReference type="Proteomes" id="UP000287908">
    <property type="component" value="Unassembled WGS sequence"/>
</dbReference>
<dbReference type="Pfam" id="PF12048">
    <property type="entry name" value="DUF3530"/>
    <property type="match status" value="1"/>
</dbReference>
<dbReference type="EMBL" id="PIQF01000003">
    <property type="protein sequence ID" value="RUO75199.1"/>
    <property type="molecule type" value="Genomic_DNA"/>
</dbReference>
<gene>
    <name evidence="2" type="ORF">CWI81_09455</name>
</gene>
<sequence>MKKNLLITLCALMAATCSVAVASPQDDLRRYLPPEQINWLEAEGDARYLALYKEPMVNFARGSMVSIPDWRRHPLQSPLIAHTYQVAPDLGWHSWSLLPPAEAIEPNRLQQPQASSNYPKPVDTSYFEPHISALADRLTRLNTELGEQPGFNVWVVEGMTAALAVKLLIQQPDLMPDALVVIDMYLPQVQLNKGVSRQLAQLQLPVLDIYSQGANSWVQNSKQQRHQFSQKYQQINYRQRQLLGAGQLAQQELASTLKGWLKHQGL</sequence>
<feature type="signal peptide" evidence="1">
    <location>
        <begin position="1"/>
        <end position="22"/>
    </location>
</feature>
<name>A0A432ZBC0_9GAMM</name>
<feature type="chain" id="PRO_5019151631" evidence="1">
    <location>
        <begin position="23"/>
        <end position="266"/>
    </location>
</feature>
<dbReference type="OrthoDB" id="9776279at2"/>
<dbReference type="InterPro" id="IPR022529">
    <property type="entry name" value="DUF3530"/>
</dbReference>
<evidence type="ECO:0000313" key="2">
    <source>
        <dbReference type="EMBL" id="RUO75199.1"/>
    </source>
</evidence>
<reference evidence="2 3" key="1">
    <citation type="journal article" date="2011" name="Front. Microbiol.">
        <title>Genomic signatures of strain selection and enhancement in Bacillus atrophaeus var. globigii, a historical biowarfare simulant.</title>
        <authorList>
            <person name="Gibbons H.S."/>
            <person name="Broomall S.M."/>
            <person name="McNew L.A."/>
            <person name="Daligault H."/>
            <person name="Chapman C."/>
            <person name="Bruce D."/>
            <person name="Karavis M."/>
            <person name="Krepps M."/>
            <person name="McGregor P.A."/>
            <person name="Hong C."/>
            <person name="Park K.H."/>
            <person name="Akmal A."/>
            <person name="Feldman A."/>
            <person name="Lin J.S."/>
            <person name="Chang W.E."/>
            <person name="Higgs B.W."/>
            <person name="Demirev P."/>
            <person name="Lindquist J."/>
            <person name="Liem A."/>
            <person name="Fochler E."/>
            <person name="Read T.D."/>
            <person name="Tapia R."/>
            <person name="Johnson S."/>
            <person name="Bishop-Lilly K.A."/>
            <person name="Detter C."/>
            <person name="Han C."/>
            <person name="Sozhamannan S."/>
            <person name="Rosenzweig C.N."/>
            <person name="Skowronski E.W."/>
        </authorList>
    </citation>
    <scope>NUCLEOTIDE SEQUENCE [LARGE SCALE GENOMIC DNA]</scope>
    <source>
        <strain evidence="2 3">CL-SP19</strain>
    </source>
</reference>
<dbReference type="RefSeq" id="WP_126785073.1">
    <property type="nucleotide sequence ID" value="NZ_PIQF01000003.1"/>
</dbReference>
<keyword evidence="1" id="KW-0732">Signal</keyword>
<protein>
    <submittedName>
        <fullName evidence="2">DUF3530 domain-containing protein</fullName>
    </submittedName>
</protein>
<dbReference type="AlphaFoldDB" id="A0A432ZBC0"/>
<keyword evidence="3" id="KW-1185">Reference proteome</keyword>
<evidence type="ECO:0000313" key="3">
    <source>
        <dbReference type="Proteomes" id="UP000287908"/>
    </source>
</evidence>
<evidence type="ECO:0000256" key="1">
    <source>
        <dbReference type="SAM" id="SignalP"/>
    </source>
</evidence>
<comment type="caution">
    <text evidence="2">The sequence shown here is derived from an EMBL/GenBank/DDBJ whole genome shotgun (WGS) entry which is preliminary data.</text>
</comment>
<proteinExistence type="predicted"/>
<organism evidence="2 3">
    <name type="scientific">Idiomarina seosinensis</name>
    <dbReference type="NCBI Taxonomy" id="281739"/>
    <lineage>
        <taxon>Bacteria</taxon>
        <taxon>Pseudomonadati</taxon>
        <taxon>Pseudomonadota</taxon>
        <taxon>Gammaproteobacteria</taxon>
        <taxon>Alteromonadales</taxon>
        <taxon>Idiomarinaceae</taxon>
        <taxon>Idiomarina</taxon>
    </lineage>
</organism>